<dbReference type="EMBL" id="CP016634">
    <property type="protein sequence ID" value="ANY88336.1"/>
    <property type="molecule type" value="Genomic_DNA"/>
</dbReference>
<evidence type="ECO:0000313" key="1">
    <source>
        <dbReference type="EMBL" id="ANY88336.1"/>
    </source>
</evidence>
<gene>
    <name evidence="1" type="ORF">IEC33019_2793</name>
</gene>
<organism evidence="1">
    <name type="scientific">Pseudomonas putida</name>
    <name type="common">Arthrobacter siderocapsulatus</name>
    <dbReference type="NCBI Taxonomy" id="303"/>
    <lineage>
        <taxon>Bacteria</taxon>
        <taxon>Pseudomonadati</taxon>
        <taxon>Pseudomonadota</taxon>
        <taxon>Gammaproteobacteria</taxon>
        <taxon>Pseudomonadales</taxon>
        <taxon>Pseudomonadaceae</taxon>
        <taxon>Pseudomonas</taxon>
    </lineage>
</organism>
<dbReference type="AlphaFoldDB" id="A0A1B2F873"/>
<proteinExistence type="predicted"/>
<name>A0A1B2F873_PSEPU</name>
<reference evidence="1" key="1">
    <citation type="submission" date="2016-07" db="EMBL/GenBank/DDBJ databases">
        <title>New class B carbapenemase carried by novel plasmid in Pseudomonas putida enviromental strain in eastern Amazonia.</title>
        <authorList>
            <person name="Souza C.O."/>
            <person name="Lima K.V."/>
            <person name="Brasiliense D.M."/>
            <person name="Perez-Chaparro P.J."/>
            <person name="Mamizuka E.M."/>
            <person name="Lima M.O."/>
            <person name="Lima L.N."/>
            <person name="McCulloch J.A."/>
        </authorList>
    </citation>
    <scope>NUCLEOTIDE SEQUENCE [LARGE SCALE GENOMIC DNA]</scope>
    <source>
        <strain evidence="1">IEC33019</strain>
    </source>
</reference>
<sequence length="65" mass="7288">MQILGIADQERDAAIKAASDDQRQVKLMHDRIAYLNVLMETWATGDDATAAVVKQALQRDRNLFS</sequence>
<protein>
    <submittedName>
        <fullName evidence="1">Uncharacterized protein</fullName>
    </submittedName>
</protein>
<accession>A0A1B2F873</accession>